<protein>
    <submittedName>
        <fullName evidence="1">Uncharacterized protein</fullName>
    </submittedName>
</protein>
<dbReference type="HOGENOM" id="CLU_3106114_0_0_1"/>
<dbReference type="AlphaFoldDB" id="G2YMM1"/>
<name>G2YMM1_BOTF4</name>
<organism evidence="1 2">
    <name type="scientific">Botryotinia fuckeliana (strain T4)</name>
    <name type="common">Noble rot fungus</name>
    <name type="synonym">Botrytis cinerea</name>
    <dbReference type="NCBI Taxonomy" id="999810"/>
    <lineage>
        <taxon>Eukaryota</taxon>
        <taxon>Fungi</taxon>
        <taxon>Dikarya</taxon>
        <taxon>Ascomycota</taxon>
        <taxon>Pezizomycotina</taxon>
        <taxon>Leotiomycetes</taxon>
        <taxon>Helotiales</taxon>
        <taxon>Sclerotiniaceae</taxon>
        <taxon>Botrytis</taxon>
    </lineage>
</organism>
<reference evidence="2" key="1">
    <citation type="journal article" date="2011" name="PLoS Genet.">
        <title>Genomic analysis of the necrotrophic fungal pathogens Sclerotinia sclerotiorum and Botrytis cinerea.</title>
        <authorList>
            <person name="Amselem J."/>
            <person name="Cuomo C.A."/>
            <person name="van Kan J.A."/>
            <person name="Viaud M."/>
            <person name="Benito E.P."/>
            <person name="Couloux A."/>
            <person name="Coutinho P.M."/>
            <person name="de Vries R.P."/>
            <person name="Dyer P.S."/>
            <person name="Fillinger S."/>
            <person name="Fournier E."/>
            <person name="Gout L."/>
            <person name="Hahn M."/>
            <person name="Kohn L."/>
            <person name="Lapalu N."/>
            <person name="Plummer K.M."/>
            <person name="Pradier J.M."/>
            <person name="Quevillon E."/>
            <person name="Sharon A."/>
            <person name="Simon A."/>
            <person name="ten Have A."/>
            <person name="Tudzynski B."/>
            <person name="Tudzynski P."/>
            <person name="Wincker P."/>
            <person name="Andrew M."/>
            <person name="Anthouard V."/>
            <person name="Beever R.E."/>
            <person name="Beffa R."/>
            <person name="Benoit I."/>
            <person name="Bouzid O."/>
            <person name="Brault B."/>
            <person name="Chen Z."/>
            <person name="Choquer M."/>
            <person name="Collemare J."/>
            <person name="Cotton P."/>
            <person name="Danchin E.G."/>
            <person name="Da Silva C."/>
            <person name="Gautier A."/>
            <person name="Giraud C."/>
            <person name="Giraud T."/>
            <person name="Gonzalez C."/>
            <person name="Grossetete S."/>
            <person name="Guldener U."/>
            <person name="Henrissat B."/>
            <person name="Howlett B.J."/>
            <person name="Kodira C."/>
            <person name="Kretschmer M."/>
            <person name="Lappartient A."/>
            <person name="Leroch M."/>
            <person name="Levis C."/>
            <person name="Mauceli E."/>
            <person name="Neuveglise C."/>
            <person name="Oeser B."/>
            <person name="Pearson M."/>
            <person name="Poulain J."/>
            <person name="Poussereau N."/>
            <person name="Quesneville H."/>
            <person name="Rascle C."/>
            <person name="Schumacher J."/>
            <person name="Segurens B."/>
            <person name="Sexton A."/>
            <person name="Silva E."/>
            <person name="Sirven C."/>
            <person name="Soanes D.M."/>
            <person name="Talbot N.J."/>
            <person name="Templeton M."/>
            <person name="Yandava C."/>
            <person name="Yarden O."/>
            <person name="Zeng Q."/>
            <person name="Rollins J.A."/>
            <person name="Lebrun M.H."/>
            <person name="Dickman M."/>
        </authorList>
    </citation>
    <scope>NUCLEOTIDE SEQUENCE [LARGE SCALE GENOMIC DNA]</scope>
    <source>
        <strain evidence="2">T4</strain>
    </source>
</reference>
<evidence type="ECO:0000313" key="2">
    <source>
        <dbReference type="Proteomes" id="UP000008177"/>
    </source>
</evidence>
<sequence>MSSLDSQDAEKWCFGQMPNAPVLFPPRLERLSRHLCWSPKDRCTVRVSSYE</sequence>
<evidence type="ECO:0000313" key="1">
    <source>
        <dbReference type="EMBL" id="CCD52869.1"/>
    </source>
</evidence>
<gene>
    <name evidence="1" type="ORF">BofuT4_P137930.1</name>
</gene>
<dbReference type="InParanoid" id="G2YMM1"/>
<dbReference type="Proteomes" id="UP000008177">
    <property type="component" value="Unplaced contigs"/>
</dbReference>
<accession>G2YMM1</accession>
<proteinExistence type="predicted"/>
<dbReference type="EMBL" id="FQ790345">
    <property type="protein sequence ID" value="CCD52869.1"/>
    <property type="molecule type" value="Genomic_DNA"/>
</dbReference>